<dbReference type="PANTHER" id="PTHR33164:SF106">
    <property type="entry name" value="TRANSCRIPTIONAL REGULATORY PROTEIN"/>
    <property type="match status" value="1"/>
</dbReference>
<evidence type="ECO:0000313" key="3">
    <source>
        <dbReference type="Proteomes" id="UP000294927"/>
    </source>
</evidence>
<dbReference type="InterPro" id="IPR000835">
    <property type="entry name" value="HTH_MarR-typ"/>
</dbReference>
<name>A0A4R7VQC9_9PSEU</name>
<dbReference type="GO" id="GO:0003700">
    <property type="term" value="F:DNA-binding transcription factor activity"/>
    <property type="evidence" value="ECO:0007669"/>
    <property type="project" value="InterPro"/>
</dbReference>
<evidence type="ECO:0000259" key="1">
    <source>
        <dbReference type="PROSITE" id="PS50995"/>
    </source>
</evidence>
<dbReference type="GO" id="GO:0006950">
    <property type="term" value="P:response to stress"/>
    <property type="evidence" value="ECO:0007669"/>
    <property type="project" value="TreeGrafter"/>
</dbReference>
<organism evidence="2 3">
    <name type="scientific">Actinophytocola oryzae</name>
    <dbReference type="NCBI Taxonomy" id="502181"/>
    <lineage>
        <taxon>Bacteria</taxon>
        <taxon>Bacillati</taxon>
        <taxon>Actinomycetota</taxon>
        <taxon>Actinomycetes</taxon>
        <taxon>Pseudonocardiales</taxon>
        <taxon>Pseudonocardiaceae</taxon>
    </lineage>
</organism>
<evidence type="ECO:0000313" key="2">
    <source>
        <dbReference type="EMBL" id="TDV51946.1"/>
    </source>
</evidence>
<dbReference type="InterPro" id="IPR036390">
    <property type="entry name" value="WH_DNA-bd_sf"/>
</dbReference>
<dbReference type="SUPFAM" id="SSF46785">
    <property type="entry name" value="Winged helix' DNA-binding domain"/>
    <property type="match status" value="1"/>
</dbReference>
<feature type="domain" description="HTH marR-type" evidence="1">
    <location>
        <begin position="1"/>
        <end position="137"/>
    </location>
</feature>
<dbReference type="PRINTS" id="PR00598">
    <property type="entry name" value="HTHMARR"/>
</dbReference>
<dbReference type="SMART" id="SM00347">
    <property type="entry name" value="HTH_MARR"/>
    <property type="match status" value="1"/>
</dbReference>
<dbReference type="Proteomes" id="UP000294927">
    <property type="component" value="Unassembled WGS sequence"/>
</dbReference>
<dbReference type="Gene3D" id="1.10.10.10">
    <property type="entry name" value="Winged helix-like DNA-binding domain superfamily/Winged helix DNA-binding domain"/>
    <property type="match status" value="1"/>
</dbReference>
<accession>A0A4R7VQC9</accession>
<dbReference type="InterPro" id="IPR012318">
    <property type="entry name" value="HTH_CRP"/>
</dbReference>
<dbReference type="AlphaFoldDB" id="A0A4R7VQC9"/>
<keyword evidence="2" id="KW-0238">DNA-binding</keyword>
<keyword evidence="3" id="KW-1185">Reference proteome</keyword>
<dbReference type="PANTHER" id="PTHR33164">
    <property type="entry name" value="TRANSCRIPTIONAL REGULATOR, MARR FAMILY"/>
    <property type="match status" value="1"/>
</dbReference>
<protein>
    <submittedName>
        <fullName evidence="2">DNA-binding MarR family transcriptional regulator</fullName>
    </submittedName>
</protein>
<dbReference type="OrthoDB" id="8129006at2"/>
<dbReference type="PROSITE" id="PS50995">
    <property type="entry name" value="HTH_MARR_2"/>
    <property type="match status" value="1"/>
</dbReference>
<gene>
    <name evidence="2" type="ORF">CLV71_10575</name>
</gene>
<comment type="caution">
    <text evidence="2">The sequence shown here is derived from an EMBL/GenBank/DDBJ whole genome shotgun (WGS) entry which is preliminary data.</text>
</comment>
<dbReference type="InterPro" id="IPR036388">
    <property type="entry name" value="WH-like_DNA-bd_sf"/>
</dbReference>
<dbReference type="Pfam" id="PF12802">
    <property type="entry name" value="MarR_2"/>
    <property type="match status" value="1"/>
</dbReference>
<dbReference type="EMBL" id="SOCP01000005">
    <property type="protein sequence ID" value="TDV51946.1"/>
    <property type="molecule type" value="Genomic_DNA"/>
</dbReference>
<dbReference type="InterPro" id="IPR039422">
    <property type="entry name" value="MarR/SlyA-like"/>
</dbReference>
<sequence>MDRLAELRQVSRQYLAAYVLFNQAVADRLGMHPTDVQCLNLLTLEPEPLTTGQIADLTGLTSGSATRLVDRLERGGYVRRERDTRDRRRVLVLLDEERLGEFGRMWAELSEGWDEMFTGYTDGELSLLARHMRRTIDLGAAQRARLRAERESS</sequence>
<dbReference type="RefSeq" id="WP_133903370.1">
    <property type="nucleotide sequence ID" value="NZ_SOCP01000005.1"/>
</dbReference>
<proteinExistence type="predicted"/>
<reference evidence="2 3" key="1">
    <citation type="submission" date="2019-03" db="EMBL/GenBank/DDBJ databases">
        <title>Genomic Encyclopedia of Archaeal and Bacterial Type Strains, Phase II (KMG-II): from individual species to whole genera.</title>
        <authorList>
            <person name="Goeker M."/>
        </authorList>
    </citation>
    <scope>NUCLEOTIDE SEQUENCE [LARGE SCALE GENOMIC DNA]</scope>
    <source>
        <strain evidence="2 3">DSM 45499</strain>
    </source>
</reference>
<dbReference type="SMART" id="SM00419">
    <property type="entry name" value="HTH_CRP"/>
    <property type="match status" value="1"/>
</dbReference>
<dbReference type="GO" id="GO:0003677">
    <property type="term" value="F:DNA binding"/>
    <property type="evidence" value="ECO:0007669"/>
    <property type="project" value="UniProtKB-KW"/>
</dbReference>